<dbReference type="AlphaFoldDB" id="A0A7X6H430"/>
<reference evidence="3 4" key="1">
    <citation type="submission" date="2020-04" db="EMBL/GenBank/DDBJ databases">
        <authorList>
            <person name="Yoon J."/>
        </authorList>
    </citation>
    <scope>NUCLEOTIDE SEQUENCE [LARGE SCALE GENOMIC DNA]</scope>
    <source>
        <strain evidence="3 4">KMU-115</strain>
    </source>
</reference>
<protein>
    <submittedName>
        <fullName evidence="3">ABC transporter substrate-binding protein</fullName>
    </submittedName>
</protein>
<feature type="signal peptide" evidence="1">
    <location>
        <begin position="1"/>
        <end position="24"/>
    </location>
</feature>
<dbReference type="NCBIfam" id="NF038127">
    <property type="entry name" value="FDP_fam"/>
    <property type="match status" value="1"/>
</dbReference>
<keyword evidence="4" id="KW-1185">Reference proteome</keyword>
<dbReference type="InterPro" id="IPR007280">
    <property type="entry name" value="Peptidase_C_arc/bac"/>
</dbReference>
<gene>
    <name evidence="3" type="ORF">HCU73_17780</name>
</gene>
<evidence type="ECO:0000256" key="1">
    <source>
        <dbReference type="SAM" id="SignalP"/>
    </source>
</evidence>
<dbReference type="RefSeq" id="WP_168624832.1">
    <property type="nucleotide sequence ID" value="NZ_JAAZQQ010000007.1"/>
</dbReference>
<keyword evidence="1" id="KW-0732">Signal</keyword>
<dbReference type="EMBL" id="JAAZQQ010000007">
    <property type="protein sequence ID" value="NKX46447.1"/>
    <property type="molecule type" value="Genomic_DNA"/>
</dbReference>
<dbReference type="Gene3D" id="2.60.120.380">
    <property type="match status" value="3"/>
</dbReference>
<dbReference type="Pfam" id="PF04151">
    <property type="entry name" value="PPC"/>
    <property type="match status" value="1"/>
</dbReference>
<proteinExistence type="predicted"/>
<evidence type="ECO:0000259" key="2">
    <source>
        <dbReference type="Pfam" id="PF04151"/>
    </source>
</evidence>
<dbReference type="Proteomes" id="UP000526408">
    <property type="component" value="Unassembled WGS sequence"/>
</dbReference>
<name>A0A7X6H430_9RHOB</name>
<accession>A0A7X6H430</accession>
<feature type="chain" id="PRO_5031149526" evidence="1">
    <location>
        <begin position="25"/>
        <end position="422"/>
    </location>
</feature>
<sequence>MAAHRRTLPAALVALAALAGPAAAQGVSCGGVGDGAPWLGGAREGSDLATVAAPLGLSNLAVAPGTRAAAVFTLGRPMAVRLEAAPVDAFGDTIVELFDGNGRLVVLDDDSGGGLASRAEVELPAGDYCVAVTGYAGLGVTANLQVSRLEMAALTPGLAGGFSGTEGMPLFVGVQPCLPGTPATPLGQGPVDAQLMQGLRATNTILGAPYYRFTLASPQALTIRADNPAADPYIYLFDGQGVLLAENDDYESLNSRIDMTRPLPAGDYCIAMRSLSDPNLPVTVTVTGFDARAAAAEQYASGEAAPPLDGSWPVTDLGRLPPMLSRDWRVPGGQAQWFVMEVPTPGLLLVTADEINDSDPVVTFFDAAGRMLGMNDDSNGTLNSQLAVPVRPGRYLLAVRQYAPSYQGMIRIGVTRYVPATQ</sequence>
<organism evidence="3 4">
    <name type="scientific">Roseicyclus persicicus</name>
    <dbReference type="NCBI Taxonomy" id="2650661"/>
    <lineage>
        <taxon>Bacteria</taxon>
        <taxon>Pseudomonadati</taxon>
        <taxon>Pseudomonadota</taxon>
        <taxon>Alphaproteobacteria</taxon>
        <taxon>Rhodobacterales</taxon>
        <taxon>Roseobacteraceae</taxon>
        <taxon>Roseicyclus</taxon>
    </lineage>
</organism>
<evidence type="ECO:0000313" key="3">
    <source>
        <dbReference type="EMBL" id="NKX46447.1"/>
    </source>
</evidence>
<evidence type="ECO:0000313" key="4">
    <source>
        <dbReference type="Proteomes" id="UP000526408"/>
    </source>
</evidence>
<comment type="caution">
    <text evidence="3">The sequence shown here is derived from an EMBL/GenBank/DDBJ whole genome shotgun (WGS) entry which is preliminary data.</text>
</comment>
<feature type="domain" description="Peptidase C-terminal archaeal/bacterial" evidence="2">
    <location>
        <begin position="210"/>
        <end position="270"/>
    </location>
</feature>